<sequence length="39" mass="4279">MRYLQNGAALTASLLSNRTTAAEHHHVSGAFERSGKTFF</sequence>
<organism evidence="1 2">
    <name type="scientific">Granulicella sibirica</name>
    <dbReference type="NCBI Taxonomy" id="2479048"/>
    <lineage>
        <taxon>Bacteria</taxon>
        <taxon>Pseudomonadati</taxon>
        <taxon>Acidobacteriota</taxon>
        <taxon>Terriglobia</taxon>
        <taxon>Terriglobales</taxon>
        <taxon>Acidobacteriaceae</taxon>
        <taxon>Granulicella</taxon>
    </lineage>
</organism>
<reference evidence="1 2" key="1">
    <citation type="submission" date="2018-11" db="EMBL/GenBank/DDBJ databases">
        <authorList>
            <person name="Mardanov A.V."/>
            <person name="Ravin N.V."/>
            <person name="Dedysh S.N."/>
        </authorList>
    </citation>
    <scope>NUCLEOTIDE SEQUENCE [LARGE SCALE GENOMIC DNA]</scope>
    <source>
        <strain evidence="1 2">AF10</strain>
    </source>
</reference>
<comment type="caution">
    <text evidence="1">The sequence shown here is derived from an EMBL/GenBank/DDBJ whole genome shotgun (WGS) entry which is preliminary data.</text>
</comment>
<name>A0A4Q0SXK8_9BACT</name>
<proteinExistence type="predicted"/>
<dbReference type="EMBL" id="RDSM01000003">
    <property type="protein sequence ID" value="RXH54730.1"/>
    <property type="molecule type" value="Genomic_DNA"/>
</dbReference>
<reference evidence="2" key="2">
    <citation type="submission" date="2019-02" db="EMBL/GenBank/DDBJ databases">
        <title>Granulicella sibirica sp. nov., a psychrotolerant acidobacterium isolated from an organic soil layer in forested tundra, West Siberia.</title>
        <authorList>
            <person name="Oshkin I.Y."/>
            <person name="Kulichevskaya I.S."/>
            <person name="Rijpstra W.I.C."/>
            <person name="Sinninghe Damste J.S."/>
            <person name="Rakitin A.L."/>
            <person name="Ravin N.V."/>
            <person name="Dedysh S.N."/>
        </authorList>
    </citation>
    <scope>NUCLEOTIDE SEQUENCE [LARGE SCALE GENOMIC DNA]</scope>
    <source>
        <strain evidence="2">AF10</strain>
    </source>
</reference>
<gene>
    <name evidence="1" type="ORF">GRAN_3834</name>
</gene>
<evidence type="ECO:0000313" key="2">
    <source>
        <dbReference type="Proteomes" id="UP000289437"/>
    </source>
</evidence>
<keyword evidence="2" id="KW-1185">Reference proteome</keyword>
<protein>
    <submittedName>
        <fullName evidence="1">Uncharacterized protein</fullName>
    </submittedName>
</protein>
<accession>A0A4Q0SXK8</accession>
<dbReference type="AlphaFoldDB" id="A0A4Q0SXK8"/>
<evidence type="ECO:0000313" key="1">
    <source>
        <dbReference type="EMBL" id="RXH54730.1"/>
    </source>
</evidence>
<dbReference type="Proteomes" id="UP000289437">
    <property type="component" value="Unassembled WGS sequence"/>
</dbReference>